<dbReference type="RefSeq" id="WP_069799194.1">
    <property type="nucleotide sequence ID" value="NZ_CP034157.1"/>
</dbReference>
<dbReference type="Pfam" id="PF04231">
    <property type="entry name" value="Endonuclease_1"/>
    <property type="match status" value="1"/>
</dbReference>
<evidence type="ECO:0000259" key="6">
    <source>
        <dbReference type="PROSITE" id="PS50853"/>
    </source>
</evidence>
<evidence type="ECO:0000256" key="3">
    <source>
        <dbReference type="ARBA" id="ARBA00022729"/>
    </source>
</evidence>
<keyword evidence="2" id="KW-0540">Nuclease</keyword>
<sequence>MKKFLLFLFIVPISYCAQIPAGYYNGTEGLTGYALKSKVHEIISQKIFSYSYSQIGPLYAYTDLDKYYENDNTVLDIYSEKPTEADSYNYNLTQNISSATTEGEGWNKEHGMPQSTYYGMYPMYSDMHYLIPADARINQRRSNFPYARNNGENITFTNGSKLGKSTTPGYTNTVFEPIDEFKGDVARYLLYFAVRYEGNLNLYNHQISTMPLDGSEEKAFEDWYITMLKDWNALDPVSQKERDRNNAVFSIQKIRNPFIDHPEWVNMIWSETPDAVAPQAPSNLSISQLGKNFVTLSWTPSSDIDVLGYKVYVNGTYVKYSKTNSVTIDRLSPSTAYNVTVKAYDKGYLLSPDSNQISATTLSSDNFAKDLMITKYIEGTTSSTSDVYNTAIEITNLTGHDVNLGNYYLNIEFKGSTSYYLSDPYQLEGKIAHGESIVIINPKSNFAGVDVNQYKFVTNSTPLTFTGSQYVELSYGTKTIKTVSTNNYEMLFETVDAVGSRGISNTNANKSLYRNTNVNNPNSTFTASEWTEYGMNYATGLGSFLAANEPEKVDLAFAIYPNPVSEKLYIRGKNLSKVSKVEVYDISGKLLQIIPKAFVNENFIDVSSYKAGVYIIAIDGVSYKFIKK</sequence>
<dbReference type="KEGG" id="cnr:EB819_05640"/>
<evidence type="ECO:0000256" key="2">
    <source>
        <dbReference type="ARBA" id="ARBA00022722"/>
    </source>
</evidence>
<keyword evidence="4" id="KW-0378">Hydrolase</keyword>
<dbReference type="Gene3D" id="2.60.40.10">
    <property type="entry name" value="Immunoglobulins"/>
    <property type="match status" value="1"/>
</dbReference>
<evidence type="ECO:0000256" key="5">
    <source>
        <dbReference type="SAM" id="SignalP"/>
    </source>
</evidence>
<comment type="caution">
    <text evidence="7">The sequence shown here is derived from an EMBL/GenBank/DDBJ whole genome shotgun (WGS) entry which is preliminary data.</text>
</comment>
<feature type="domain" description="Fibronectin type-III" evidence="6">
    <location>
        <begin position="280"/>
        <end position="364"/>
    </location>
</feature>
<dbReference type="STRING" id="237258.SAMN04489756_10752"/>
<keyword evidence="3 5" id="KW-0732">Signal</keyword>
<accession>A0A1E5UDV8</accession>
<dbReference type="SUPFAM" id="SSF54060">
    <property type="entry name" value="His-Me finger endonucleases"/>
    <property type="match status" value="1"/>
</dbReference>
<dbReference type="NCBIfam" id="TIGR04183">
    <property type="entry name" value="Por_Secre_tail"/>
    <property type="match status" value="1"/>
</dbReference>
<dbReference type="GO" id="GO:0016787">
    <property type="term" value="F:hydrolase activity"/>
    <property type="evidence" value="ECO:0007669"/>
    <property type="project" value="UniProtKB-KW"/>
</dbReference>
<evidence type="ECO:0000256" key="1">
    <source>
        <dbReference type="ARBA" id="ARBA00006429"/>
    </source>
</evidence>
<dbReference type="PROSITE" id="PS50853">
    <property type="entry name" value="FN3"/>
    <property type="match status" value="1"/>
</dbReference>
<evidence type="ECO:0000256" key="4">
    <source>
        <dbReference type="ARBA" id="ARBA00022801"/>
    </source>
</evidence>
<dbReference type="PATRIC" id="fig|237258.4.peg.248"/>
<keyword evidence="8" id="KW-1185">Reference proteome</keyword>
<dbReference type="PANTHER" id="PTHR33607">
    <property type="entry name" value="ENDONUCLEASE-1"/>
    <property type="match status" value="1"/>
</dbReference>
<feature type="signal peptide" evidence="5">
    <location>
        <begin position="1"/>
        <end position="17"/>
    </location>
</feature>
<dbReference type="SMART" id="SM00060">
    <property type="entry name" value="FN3"/>
    <property type="match status" value="1"/>
</dbReference>
<dbReference type="Pfam" id="PF18962">
    <property type="entry name" value="Por_Secre_tail"/>
    <property type="match status" value="1"/>
</dbReference>
<protein>
    <submittedName>
        <fullName evidence="7">Por secretion system C-terminal sorting domain protein</fullName>
    </submittedName>
</protein>
<dbReference type="EMBL" id="MKGI01000071">
    <property type="protein sequence ID" value="OEL10855.1"/>
    <property type="molecule type" value="Genomic_DNA"/>
</dbReference>
<evidence type="ECO:0000313" key="8">
    <source>
        <dbReference type="Proteomes" id="UP000095601"/>
    </source>
</evidence>
<dbReference type="GO" id="GO:0004518">
    <property type="term" value="F:nuclease activity"/>
    <property type="evidence" value="ECO:0007669"/>
    <property type="project" value="UniProtKB-KW"/>
</dbReference>
<dbReference type="InterPro" id="IPR036116">
    <property type="entry name" value="FN3_sf"/>
</dbReference>
<dbReference type="InterPro" id="IPR026444">
    <property type="entry name" value="Secre_tail"/>
</dbReference>
<dbReference type="AlphaFoldDB" id="A0A1E5UDV8"/>
<dbReference type="OrthoDB" id="5485925at2"/>
<dbReference type="CDD" id="cd00063">
    <property type="entry name" value="FN3"/>
    <property type="match status" value="1"/>
</dbReference>
<dbReference type="InterPro" id="IPR013783">
    <property type="entry name" value="Ig-like_fold"/>
</dbReference>
<dbReference type="SUPFAM" id="SSF49265">
    <property type="entry name" value="Fibronectin type III"/>
    <property type="match status" value="1"/>
</dbReference>
<gene>
    <name evidence="7" type="ORF">BHF72_0050</name>
</gene>
<organism evidence="7 8">
    <name type="scientific">Cloacibacterium normanense</name>
    <dbReference type="NCBI Taxonomy" id="237258"/>
    <lineage>
        <taxon>Bacteria</taxon>
        <taxon>Pseudomonadati</taxon>
        <taxon>Bacteroidota</taxon>
        <taxon>Flavobacteriia</taxon>
        <taxon>Flavobacteriales</taxon>
        <taxon>Weeksellaceae</taxon>
    </lineage>
</organism>
<dbReference type="Pfam" id="PF00041">
    <property type="entry name" value="fn3"/>
    <property type="match status" value="1"/>
</dbReference>
<dbReference type="InterPro" id="IPR007346">
    <property type="entry name" value="Endonuclease-I"/>
</dbReference>
<evidence type="ECO:0000313" key="7">
    <source>
        <dbReference type="EMBL" id="OEL10855.1"/>
    </source>
</evidence>
<dbReference type="Proteomes" id="UP000095601">
    <property type="component" value="Unassembled WGS sequence"/>
</dbReference>
<reference evidence="7 8" key="1">
    <citation type="submission" date="2016-09" db="EMBL/GenBank/DDBJ databases">
        <authorList>
            <person name="Capua I."/>
            <person name="De Benedictis P."/>
            <person name="Joannis T."/>
            <person name="Lombin L.H."/>
            <person name="Cattoli G."/>
        </authorList>
    </citation>
    <scope>NUCLEOTIDE SEQUENCE [LARGE SCALE GENOMIC DNA]</scope>
    <source>
        <strain evidence="7 8">NRS-1</strain>
    </source>
</reference>
<dbReference type="PANTHER" id="PTHR33607:SF2">
    <property type="entry name" value="ENDONUCLEASE-1"/>
    <property type="match status" value="1"/>
</dbReference>
<name>A0A1E5UDV8_9FLAO</name>
<comment type="similarity">
    <text evidence="1">Belongs to the EndA/NucM nuclease family.</text>
</comment>
<feature type="chain" id="PRO_5009186936" evidence="5">
    <location>
        <begin position="18"/>
        <end position="628"/>
    </location>
</feature>
<dbReference type="InterPro" id="IPR003961">
    <property type="entry name" value="FN3_dom"/>
</dbReference>
<proteinExistence type="inferred from homology"/>
<dbReference type="InterPro" id="IPR044925">
    <property type="entry name" value="His-Me_finger_sf"/>
</dbReference>